<dbReference type="GeneTree" id="ENSGT00940000176070"/>
<name>A0A3Q2DRW6_CYPVA</name>
<protein>
    <submittedName>
        <fullName evidence="12">Somatostatin-1A-like</fullName>
    </submittedName>
</protein>
<dbReference type="GO" id="GO:0007193">
    <property type="term" value="P:adenylate cyclase-inhibiting G protein-coupled receptor signaling pathway"/>
    <property type="evidence" value="ECO:0007669"/>
    <property type="project" value="TreeGrafter"/>
</dbReference>
<dbReference type="RefSeq" id="XP_015234986.1">
    <property type="nucleotide sequence ID" value="XM_015379500.1"/>
</dbReference>
<dbReference type="GO" id="GO:0005184">
    <property type="term" value="F:neuropeptide hormone activity"/>
    <property type="evidence" value="ECO:0007669"/>
    <property type="project" value="TreeGrafter"/>
</dbReference>
<dbReference type="Proteomes" id="UP000265020">
    <property type="component" value="Unassembled WGS sequence"/>
</dbReference>
<dbReference type="PANTHER" id="PTHR10558:SF1">
    <property type="entry name" value="CORTISTATIN"/>
    <property type="match status" value="1"/>
</dbReference>
<evidence type="ECO:0000313" key="13">
    <source>
        <dbReference type="Proteomes" id="UP000265020"/>
    </source>
</evidence>
<dbReference type="PIRSF" id="PIRSF001814">
    <property type="entry name" value="Somatostatin"/>
    <property type="match status" value="1"/>
</dbReference>
<sequence>MFCSQMQVLLLALCSSMLVVPVSAAEGVNELLEATQEELISDEDLTDLILLRFISELMASRGEMMHRDLEEDELSGRGRLMRRHIRFAHRQRKAGCRNFFWKTFTSC</sequence>
<evidence type="ECO:0000256" key="9">
    <source>
        <dbReference type="PIRSR" id="PIRSR001814-1"/>
    </source>
</evidence>
<keyword evidence="4" id="KW-0964">Secreted</keyword>
<feature type="signal peptide" evidence="10">
    <location>
        <begin position="1"/>
        <end position="24"/>
    </location>
</feature>
<keyword evidence="5" id="KW-0165">Cleavage on pair of basic residues</keyword>
<keyword evidence="13" id="KW-1185">Reference proteome</keyword>
<dbReference type="GeneID" id="107087763"/>
<dbReference type="GO" id="GO:0030334">
    <property type="term" value="P:regulation of cell migration"/>
    <property type="evidence" value="ECO:0007669"/>
    <property type="project" value="TreeGrafter"/>
</dbReference>
<keyword evidence="6" id="KW-0372">Hormone</keyword>
<comment type="similarity">
    <text evidence="3">Belongs to the somatostatin family.</text>
</comment>
<evidence type="ECO:0000256" key="10">
    <source>
        <dbReference type="SAM" id="SignalP"/>
    </source>
</evidence>
<evidence type="ECO:0000256" key="7">
    <source>
        <dbReference type="ARBA" id="ARBA00022729"/>
    </source>
</evidence>
<dbReference type="STRING" id="28743.ENSCVAP00000022616"/>
<evidence type="ECO:0000256" key="8">
    <source>
        <dbReference type="ARBA" id="ARBA00023157"/>
    </source>
</evidence>
<feature type="chain" id="PRO_5018596039" evidence="10">
    <location>
        <begin position="25"/>
        <end position="107"/>
    </location>
</feature>
<evidence type="ECO:0000256" key="1">
    <source>
        <dbReference type="ARBA" id="ARBA00003524"/>
    </source>
</evidence>
<dbReference type="InterPro" id="IPR018142">
    <property type="entry name" value="Somatostatin/Cortistatin_C"/>
</dbReference>
<reference evidence="12" key="2">
    <citation type="submission" date="2025-09" db="UniProtKB">
        <authorList>
            <consortium name="Ensembl"/>
        </authorList>
    </citation>
    <scope>IDENTIFICATION</scope>
</reference>
<reference evidence="12" key="1">
    <citation type="submission" date="2025-08" db="UniProtKB">
        <authorList>
            <consortium name="Ensembl"/>
        </authorList>
    </citation>
    <scope>IDENTIFICATION</scope>
</reference>
<feature type="domain" description="Somatostatin/Cortistatin C-terminal" evidence="11">
    <location>
        <begin position="90"/>
        <end position="107"/>
    </location>
</feature>
<evidence type="ECO:0000256" key="6">
    <source>
        <dbReference type="ARBA" id="ARBA00022702"/>
    </source>
</evidence>
<dbReference type="Ensembl" id="ENSCVAT00000008856.1">
    <property type="protein sequence ID" value="ENSCVAP00000022616.1"/>
    <property type="gene ID" value="ENSCVAG00000005417.1"/>
</dbReference>
<dbReference type="OMA" id="QRKAGCR"/>
<comment type="function">
    <text evidence="1">Somatostatin inhibits the release of somatotropin.</text>
</comment>
<dbReference type="GO" id="GO:0001664">
    <property type="term" value="F:G protein-coupled receptor binding"/>
    <property type="evidence" value="ECO:0007669"/>
    <property type="project" value="TreeGrafter"/>
</dbReference>
<keyword evidence="7 10" id="KW-0732">Signal</keyword>
<comment type="subcellular location">
    <subcellularLocation>
        <location evidence="2">Secreted</location>
    </subcellularLocation>
</comment>
<dbReference type="GO" id="GO:0005615">
    <property type="term" value="C:extracellular space"/>
    <property type="evidence" value="ECO:0007669"/>
    <property type="project" value="TreeGrafter"/>
</dbReference>
<evidence type="ECO:0000256" key="2">
    <source>
        <dbReference type="ARBA" id="ARBA00004613"/>
    </source>
</evidence>
<dbReference type="Pfam" id="PF03002">
    <property type="entry name" value="Somatostatin"/>
    <property type="match status" value="1"/>
</dbReference>
<organism evidence="12 13">
    <name type="scientific">Cyprinodon variegatus</name>
    <name type="common">Sheepshead minnow</name>
    <dbReference type="NCBI Taxonomy" id="28743"/>
    <lineage>
        <taxon>Eukaryota</taxon>
        <taxon>Metazoa</taxon>
        <taxon>Chordata</taxon>
        <taxon>Craniata</taxon>
        <taxon>Vertebrata</taxon>
        <taxon>Euteleostomi</taxon>
        <taxon>Actinopterygii</taxon>
        <taxon>Neopterygii</taxon>
        <taxon>Teleostei</taxon>
        <taxon>Neoteleostei</taxon>
        <taxon>Acanthomorphata</taxon>
        <taxon>Ovalentaria</taxon>
        <taxon>Atherinomorphae</taxon>
        <taxon>Cyprinodontiformes</taxon>
        <taxon>Cyprinodontidae</taxon>
        <taxon>Cyprinodon</taxon>
    </lineage>
</organism>
<evidence type="ECO:0000313" key="12">
    <source>
        <dbReference type="Ensembl" id="ENSCVAP00000022616.1"/>
    </source>
</evidence>
<evidence type="ECO:0000256" key="5">
    <source>
        <dbReference type="ARBA" id="ARBA00022685"/>
    </source>
</evidence>
<evidence type="ECO:0000259" key="11">
    <source>
        <dbReference type="Pfam" id="PF03002"/>
    </source>
</evidence>
<dbReference type="AlphaFoldDB" id="A0A3Q2DRW6"/>
<feature type="disulfide bond" evidence="9">
    <location>
        <begin position="96"/>
        <end position="107"/>
    </location>
</feature>
<keyword evidence="8 9" id="KW-1015">Disulfide bond</keyword>
<dbReference type="OrthoDB" id="9948948at2759"/>
<dbReference type="CTD" id="793347"/>
<accession>A0A3Q2DRW6</accession>
<dbReference type="InterPro" id="IPR004250">
    <property type="entry name" value="Somatostatin"/>
</dbReference>
<evidence type="ECO:0000256" key="4">
    <source>
        <dbReference type="ARBA" id="ARBA00022525"/>
    </source>
</evidence>
<dbReference type="PANTHER" id="PTHR10558">
    <property type="entry name" value="SOMATOSTATIN"/>
    <property type="match status" value="1"/>
</dbReference>
<proteinExistence type="inferred from homology"/>
<dbReference type="KEGG" id="cvg:107087763"/>
<evidence type="ECO:0000256" key="3">
    <source>
        <dbReference type="ARBA" id="ARBA00008327"/>
    </source>
</evidence>